<evidence type="ECO:0000313" key="3">
    <source>
        <dbReference type="Proteomes" id="UP000005408"/>
    </source>
</evidence>
<dbReference type="EnsemblMetazoa" id="G20161.1">
    <property type="protein sequence ID" value="G20161.1:cds"/>
    <property type="gene ID" value="G20161"/>
</dbReference>
<dbReference type="Proteomes" id="UP000005408">
    <property type="component" value="Unassembled WGS sequence"/>
</dbReference>
<dbReference type="OrthoDB" id="6273946at2759"/>
<proteinExistence type="predicted"/>
<organism evidence="2 3">
    <name type="scientific">Magallana gigas</name>
    <name type="common">Pacific oyster</name>
    <name type="synonym">Crassostrea gigas</name>
    <dbReference type="NCBI Taxonomy" id="29159"/>
    <lineage>
        <taxon>Eukaryota</taxon>
        <taxon>Metazoa</taxon>
        <taxon>Spiralia</taxon>
        <taxon>Lophotrochozoa</taxon>
        <taxon>Mollusca</taxon>
        <taxon>Bivalvia</taxon>
        <taxon>Autobranchia</taxon>
        <taxon>Pteriomorphia</taxon>
        <taxon>Ostreida</taxon>
        <taxon>Ostreoidea</taxon>
        <taxon>Ostreidae</taxon>
        <taxon>Magallana</taxon>
    </lineage>
</organism>
<dbReference type="InterPro" id="IPR050373">
    <property type="entry name" value="Fibrinogen_C-term_domain"/>
</dbReference>
<feature type="domain" description="Fibrinogen C-terminal" evidence="1">
    <location>
        <begin position="131"/>
        <end position="339"/>
    </location>
</feature>
<dbReference type="GO" id="GO:0005615">
    <property type="term" value="C:extracellular space"/>
    <property type="evidence" value="ECO:0007669"/>
    <property type="project" value="TreeGrafter"/>
</dbReference>
<protein>
    <recommendedName>
        <fullName evidence="1">Fibrinogen C-terminal domain-containing protein</fullName>
    </recommendedName>
</protein>
<dbReference type="NCBIfam" id="NF040941">
    <property type="entry name" value="GGGWT_bact"/>
    <property type="match status" value="1"/>
</dbReference>
<dbReference type="PANTHER" id="PTHR19143">
    <property type="entry name" value="FIBRINOGEN/TENASCIN/ANGIOPOEITIN"/>
    <property type="match status" value="1"/>
</dbReference>
<evidence type="ECO:0000313" key="2">
    <source>
        <dbReference type="EnsemblMetazoa" id="G20161.1:cds"/>
    </source>
</evidence>
<reference evidence="2" key="1">
    <citation type="submission" date="2022-08" db="UniProtKB">
        <authorList>
            <consortium name="EnsemblMetazoa"/>
        </authorList>
    </citation>
    <scope>IDENTIFICATION</scope>
    <source>
        <strain evidence="2">05x7-T-G4-1.051#20</strain>
    </source>
</reference>
<dbReference type="Gene3D" id="4.10.530.10">
    <property type="entry name" value="Gamma-fibrinogen Carboxyl Terminal Fragment, domain 2"/>
    <property type="match status" value="1"/>
</dbReference>
<dbReference type="SMART" id="SM00186">
    <property type="entry name" value="FBG"/>
    <property type="match status" value="1"/>
</dbReference>
<dbReference type="CDD" id="cd00087">
    <property type="entry name" value="FReD"/>
    <property type="match status" value="1"/>
</dbReference>
<dbReference type="SUPFAM" id="SSF56496">
    <property type="entry name" value="Fibrinogen C-terminal domain-like"/>
    <property type="match status" value="1"/>
</dbReference>
<dbReference type="Gene3D" id="3.90.215.10">
    <property type="entry name" value="Gamma Fibrinogen, chain A, domain 1"/>
    <property type="match status" value="1"/>
</dbReference>
<keyword evidence="3" id="KW-1185">Reference proteome</keyword>
<sequence length="339" mass="38827">MGDRQRSADFALHFIRTELQQFSQGIETIVTKQLEKVENIEEKINNIIATQGNESLSTIHTEQRLLRQEMVSLSTRVDTLLNNSEPNNLMKTENVLDDIRNASLYVVEQLSSGEAIDMLRNVERISQFLSKVHYINGSYCADILEKYPNTRWRNGVYNVTASSNRSKAVFCDMTTDNGGWTVIQRRVNGLVDFYRNWTEYKNGFGYADHEYWIGNDMLHRLTSMNPQELRVDMERFNGEKAYAVYSNFSVGDEASKYQLQVTGYSGNAGDSLAYSNNSMFSTPDKDNDGWSNVNCATKYRSAGWFYNCFYANPNGQYTDSEKTGAEYIVWITGNTRGYL</sequence>
<dbReference type="InterPro" id="IPR014716">
    <property type="entry name" value="Fibrinogen_a/b/g_C_1"/>
</dbReference>
<evidence type="ECO:0000259" key="1">
    <source>
        <dbReference type="PROSITE" id="PS51406"/>
    </source>
</evidence>
<dbReference type="OMA" id="ITEHKEN"/>
<dbReference type="AlphaFoldDB" id="A0A8W8JRE2"/>
<dbReference type="PROSITE" id="PS51406">
    <property type="entry name" value="FIBRINOGEN_C_2"/>
    <property type="match status" value="1"/>
</dbReference>
<dbReference type="PANTHER" id="PTHR19143:SF327">
    <property type="entry name" value="FI21813P1-RELATED"/>
    <property type="match status" value="1"/>
</dbReference>
<dbReference type="InterPro" id="IPR002181">
    <property type="entry name" value="Fibrinogen_a/b/g_C_dom"/>
</dbReference>
<dbReference type="InterPro" id="IPR036056">
    <property type="entry name" value="Fibrinogen-like_C"/>
</dbReference>
<accession>A0A8W8JRE2</accession>
<dbReference type="Pfam" id="PF00147">
    <property type="entry name" value="Fibrinogen_C"/>
    <property type="match status" value="1"/>
</dbReference>
<name>A0A8W8JRE2_MAGGI</name>